<feature type="region of interest" description="Disordered" evidence="1">
    <location>
        <begin position="1"/>
        <end position="31"/>
    </location>
</feature>
<keyword evidence="3" id="KW-1185">Reference proteome</keyword>
<evidence type="ECO:0000256" key="1">
    <source>
        <dbReference type="SAM" id="MobiDB-lite"/>
    </source>
</evidence>
<proteinExistence type="predicted"/>
<protein>
    <submittedName>
        <fullName evidence="2">Uncharacterized protein</fullName>
    </submittedName>
</protein>
<evidence type="ECO:0000313" key="2">
    <source>
        <dbReference type="EMBL" id="RYR03653.1"/>
    </source>
</evidence>
<reference evidence="2 3" key="1">
    <citation type="submission" date="2019-01" db="EMBL/GenBank/DDBJ databases">
        <title>Sequencing of cultivated peanut Arachis hypogaea provides insights into genome evolution and oil improvement.</title>
        <authorList>
            <person name="Chen X."/>
        </authorList>
    </citation>
    <scope>NUCLEOTIDE SEQUENCE [LARGE SCALE GENOMIC DNA]</scope>
    <source>
        <strain evidence="3">cv. Fuhuasheng</strain>
        <tissue evidence="2">Leaves</tissue>
    </source>
</reference>
<name>A0A444YNW6_ARAHY</name>
<sequence length="290" mass="32449">MSPSDLKPPTSRTPSKPHRRITIALPPSNPSHRRCRDVIAVAREKRCVRKEARRGEKRRRLSVAVAVERSRRSCLSPPKEEPLPPSIVTGKHTVPPCLWSQESQTGEKGAATPVAAASYFYCEGELSIIFNSASLLLPRCFCFTALADCGLSYMILLLTNYPKLTSLPKRICDLISLRYLDIRGKEQLDENEGNNIEEQDKDYINPTETKVIDNTVKGQLGDREEITLDIEGEAIGPTDEAVNNLSKLGTVARNSDICPLIFTNCKGIKDKEAIWEYVQLRILVLFLLET</sequence>
<gene>
    <name evidence="2" type="ORF">Ahy_B06g082760</name>
</gene>
<accession>A0A444YNW6</accession>
<evidence type="ECO:0000313" key="3">
    <source>
        <dbReference type="Proteomes" id="UP000289738"/>
    </source>
</evidence>
<dbReference type="EMBL" id="SDMP01000016">
    <property type="protein sequence ID" value="RYR03653.1"/>
    <property type="molecule type" value="Genomic_DNA"/>
</dbReference>
<dbReference type="AlphaFoldDB" id="A0A444YNW6"/>
<comment type="caution">
    <text evidence="2">The sequence shown here is derived from an EMBL/GenBank/DDBJ whole genome shotgun (WGS) entry which is preliminary data.</text>
</comment>
<dbReference type="Proteomes" id="UP000289738">
    <property type="component" value="Chromosome B06"/>
</dbReference>
<organism evidence="2 3">
    <name type="scientific">Arachis hypogaea</name>
    <name type="common">Peanut</name>
    <dbReference type="NCBI Taxonomy" id="3818"/>
    <lineage>
        <taxon>Eukaryota</taxon>
        <taxon>Viridiplantae</taxon>
        <taxon>Streptophyta</taxon>
        <taxon>Embryophyta</taxon>
        <taxon>Tracheophyta</taxon>
        <taxon>Spermatophyta</taxon>
        <taxon>Magnoliopsida</taxon>
        <taxon>eudicotyledons</taxon>
        <taxon>Gunneridae</taxon>
        <taxon>Pentapetalae</taxon>
        <taxon>rosids</taxon>
        <taxon>fabids</taxon>
        <taxon>Fabales</taxon>
        <taxon>Fabaceae</taxon>
        <taxon>Papilionoideae</taxon>
        <taxon>50 kb inversion clade</taxon>
        <taxon>dalbergioids sensu lato</taxon>
        <taxon>Dalbergieae</taxon>
        <taxon>Pterocarpus clade</taxon>
        <taxon>Arachis</taxon>
    </lineage>
</organism>